<gene>
    <name evidence="4" type="ORF">FHU37_005042</name>
</gene>
<evidence type="ECO:0000259" key="3">
    <source>
        <dbReference type="Pfam" id="PF04892"/>
    </source>
</evidence>
<proteinExistence type="predicted"/>
<evidence type="ECO:0000313" key="4">
    <source>
        <dbReference type="EMBL" id="NYI08013.1"/>
    </source>
</evidence>
<dbReference type="EMBL" id="JACBZD010000002">
    <property type="protein sequence ID" value="NYI08013.1"/>
    <property type="molecule type" value="Genomic_DNA"/>
</dbReference>
<feature type="domain" description="VanZ-like" evidence="3">
    <location>
        <begin position="84"/>
        <end position="175"/>
    </location>
</feature>
<dbReference type="Pfam" id="PF04892">
    <property type="entry name" value="VanZ"/>
    <property type="match status" value="1"/>
</dbReference>
<dbReference type="InterPro" id="IPR006976">
    <property type="entry name" value="VanZ-like"/>
</dbReference>
<protein>
    <submittedName>
        <fullName evidence="4">Glycopeptide antibiotics resistance protein</fullName>
    </submittedName>
</protein>
<feature type="transmembrane region" description="Helical" evidence="2">
    <location>
        <begin position="50"/>
        <end position="67"/>
    </location>
</feature>
<feature type="region of interest" description="Disordered" evidence="1">
    <location>
        <begin position="1"/>
        <end position="42"/>
    </location>
</feature>
<keyword evidence="2" id="KW-0812">Transmembrane</keyword>
<accession>A0A853A060</accession>
<comment type="caution">
    <text evidence="4">The sequence shown here is derived from an EMBL/GenBank/DDBJ whole genome shotgun (WGS) entry which is preliminary data.</text>
</comment>
<evidence type="ECO:0000256" key="1">
    <source>
        <dbReference type="SAM" id="MobiDB-lite"/>
    </source>
</evidence>
<keyword evidence="2" id="KW-0472">Membrane</keyword>
<feature type="transmembrane region" description="Helical" evidence="2">
    <location>
        <begin position="160"/>
        <end position="178"/>
    </location>
</feature>
<reference evidence="4 5" key="1">
    <citation type="submission" date="2020-07" db="EMBL/GenBank/DDBJ databases">
        <title>Sequencing the genomes of 1000 actinobacteria strains.</title>
        <authorList>
            <person name="Klenk H.-P."/>
        </authorList>
    </citation>
    <scope>NUCLEOTIDE SEQUENCE [LARGE SCALE GENOMIC DNA]</scope>
    <source>
        <strain evidence="4 5">DSM 42178</strain>
    </source>
</reference>
<organism evidence="4 5">
    <name type="scientific">Allostreptomyces psammosilenae</name>
    <dbReference type="NCBI Taxonomy" id="1892865"/>
    <lineage>
        <taxon>Bacteria</taxon>
        <taxon>Bacillati</taxon>
        <taxon>Actinomycetota</taxon>
        <taxon>Actinomycetes</taxon>
        <taxon>Kitasatosporales</taxon>
        <taxon>Streptomycetaceae</taxon>
        <taxon>Allostreptomyces</taxon>
    </lineage>
</organism>
<evidence type="ECO:0000313" key="5">
    <source>
        <dbReference type="Proteomes" id="UP000567795"/>
    </source>
</evidence>
<evidence type="ECO:0000256" key="2">
    <source>
        <dbReference type="SAM" id="Phobius"/>
    </source>
</evidence>
<name>A0A853A060_9ACTN</name>
<sequence length="183" mass="19709">MQPHVPAASGDVATRDVPTASPYGPTERPDGAPVPPPGPGRSHGARLRRWAVLLLVADLVVLFVAHLRPLTVPWVPDANFEPLATLLPVGDSWRTVFRWGSEWLWFAPLGALQPLVRGVRPGARWSAGAVRVLGWSLVASVCLELAQSQVTGRTFNVDDIVLALLAALLGYLAATPLLRRLAR</sequence>
<dbReference type="AlphaFoldDB" id="A0A853A060"/>
<keyword evidence="2" id="KW-1133">Transmembrane helix</keyword>
<dbReference type="RefSeq" id="WP_179816914.1">
    <property type="nucleotide sequence ID" value="NZ_JACBZD010000002.1"/>
</dbReference>
<dbReference type="Proteomes" id="UP000567795">
    <property type="component" value="Unassembled WGS sequence"/>
</dbReference>
<keyword evidence="5" id="KW-1185">Reference proteome</keyword>